<keyword evidence="1" id="KW-0732">Signal</keyword>
<name>A0A1L3GG97_SYNAC</name>
<accession>A0A1L3GG97</accession>
<feature type="signal peptide" evidence="1">
    <location>
        <begin position="1"/>
        <end position="24"/>
    </location>
</feature>
<evidence type="ECO:0000313" key="3">
    <source>
        <dbReference type="Proteomes" id="UP000182264"/>
    </source>
</evidence>
<gene>
    <name evidence="2" type="ORF">A7E75_07670</name>
</gene>
<proteinExistence type="predicted"/>
<reference evidence="2 3" key="1">
    <citation type="journal article" date="2017" name="Genome Announc.">
        <title>Complete Genome Sequences of Two Acetylene-Fermenting Pelobacter acetylenicus Strains.</title>
        <authorList>
            <person name="Sutton J.M."/>
            <person name="Baesman S.M."/>
            <person name="Fierst J.L."/>
            <person name="Poret-Peterson A.T."/>
            <person name="Oremland R.S."/>
            <person name="Dunlap D.S."/>
            <person name="Akob D.M."/>
        </authorList>
    </citation>
    <scope>NUCLEOTIDE SEQUENCE [LARGE SCALE GENOMIC DNA]</scope>
    <source>
        <strain evidence="2 3">DSM 3247</strain>
    </source>
</reference>
<dbReference type="AlphaFoldDB" id="A0A1L3GG97"/>
<organism evidence="2 3">
    <name type="scientific">Syntrophotalea acetylenica</name>
    <name type="common">Pelobacter acetylenicus</name>
    <dbReference type="NCBI Taxonomy" id="29542"/>
    <lineage>
        <taxon>Bacteria</taxon>
        <taxon>Pseudomonadati</taxon>
        <taxon>Thermodesulfobacteriota</taxon>
        <taxon>Desulfuromonadia</taxon>
        <taxon>Desulfuromonadales</taxon>
        <taxon>Syntrophotaleaceae</taxon>
        <taxon>Syntrophotalea</taxon>
    </lineage>
</organism>
<dbReference type="STRING" id="29542.A6070_01630"/>
<evidence type="ECO:0008006" key="4">
    <source>
        <dbReference type="Google" id="ProtNLM"/>
    </source>
</evidence>
<evidence type="ECO:0000313" key="2">
    <source>
        <dbReference type="EMBL" id="APG24910.1"/>
    </source>
</evidence>
<dbReference type="RefSeq" id="WP_072286758.1">
    <property type="nucleotide sequence ID" value="NZ_CP015455.1"/>
</dbReference>
<dbReference type="Proteomes" id="UP000182264">
    <property type="component" value="Chromosome"/>
</dbReference>
<evidence type="ECO:0000256" key="1">
    <source>
        <dbReference type="SAM" id="SignalP"/>
    </source>
</evidence>
<dbReference type="OrthoDB" id="5406064at2"/>
<keyword evidence="3" id="KW-1185">Reference proteome</keyword>
<dbReference type="KEGG" id="pace:A6070_01630"/>
<dbReference type="EMBL" id="CP015518">
    <property type="protein sequence ID" value="APG24910.1"/>
    <property type="molecule type" value="Genomic_DNA"/>
</dbReference>
<feature type="chain" id="PRO_5012024096" description="MSHA biogenesis protein MshK" evidence="1">
    <location>
        <begin position="25"/>
        <end position="117"/>
    </location>
</feature>
<protein>
    <recommendedName>
        <fullName evidence="4">MSHA biogenesis protein MshK</fullName>
    </recommendedName>
</protein>
<sequence>MSWIAALGVAFCLVCPGFFPSVRAAAELPDPTRPPLSSGAVVHRKGPPRTWQLTSLLISPERKVAVINGQVVRVGDSINGARLVSIEPGRALLQHAGQNIRLELIAGSVRQPLDPAP</sequence>